<keyword evidence="4 5" id="KW-0067">ATP-binding</keyword>
<protein>
    <recommendedName>
        <fullName evidence="7">Protein kinase domain-containing protein</fullName>
    </recommendedName>
</protein>
<evidence type="ECO:0000256" key="1">
    <source>
        <dbReference type="ARBA" id="ARBA00022679"/>
    </source>
</evidence>
<keyword evidence="3" id="KW-0418">Kinase</keyword>
<feature type="domain" description="Protein kinase" evidence="7">
    <location>
        <begin position="17"/>
        <end position="321"/>
    </location>
</feature>
<organism evidence="8 9">
    <name type="scientific">Aristolochia fimbriata</name>
    <name type="common">White veined hardy Dutchman's pipe vine</name>
    <dbReference type="NCBI Taxonomy" id="158543"/>
    <lineage>
        <taxon>Eukaryota</taxon>
        <taxon>Viridiplantae</taxon>
        <taxon>Streptophyta</taxon>
        <taxon>Embryophyta</taxon>
        <taxon>Tracheophyta</taxon>
        <taxon>Spermatophyta</taxon>
        <taxon>Magnoliopsida</taxon>
        <taxon>Magnoliidae</taxon>
        <taxon>Piperales</taxon>
        <taxon>Aristolochiaceae</taxon>
        <taxon>Aristolochia</taxon>
    </lineage>
</organism>
<dbReference type="PIRSF" id="PIRSF000654">
    <property type="entry name" value="Integrin-linked_kinase"/>
    <property type="match status" value="1"/>
</dbReference>
<evidence type="ECO:0000313" key="9">
    <source>
        <dbReference type="Proteomes" id="UP000825729"/>
    </source>
</evidence>
<accession>A0AAV7E5N9</accession>
<dbReference type="PANTHER" id="PTHR46146">
    <property type="entry name" value="SERINE/THREONINE-PROTEIN KINASE-LIKE PROTEIN CCR4"/>
    <property type="match status" value="1"/>
</dbReference>
<dbReference type="InterPro" id="IPR011009">
    <property type="entry name" value="Kinase-like_dom_sf"/>
</dbReference>
<dbReference type="Gene3D" id="1.10.510.10">
    <property type="entry name" value="Transferase(Phosphotransferase) domain 1"/>
    <property type="match status" value="1"/>
</dbReference>
<dbReference type="AlphaFoldDB" id="A0AAV7E5N9"/>
<dbReference type="PROSITE" id="PS00107">
    <property type="entry name" value="PROTEIN_KINASE_ATP"/>
    <property type="match status" value="1"/>
</dbReference>
<keyword evidence="6" id="KW-0723">Serine/threonine-protein kinase</keyword>
<evidence type="ECO:0000256" key="5">
    <source>
        <dbReference type="PROSITE-ProRule" id="PRU10141"/>
    </source>
</evidence>
<dbReference type="GO" id="GO:0004674">
    <property type="term" value="F:protein serine/threonine kinase activity"/>
    <property type="evidence" value="ECO:0007669"/>
    <property type="project" value="UniProtKB-KW"/>
</dbReference>
<dbReference type="GO" id="GO:0005524">
    <property type="term" value="F:ATP binding"/>
    <property type="evidence" value="ECO:0007669"/>
    <property type="project" value="UniProtKB-UniRule"/>
</dbReference>
<comment type="similarity">
    <text evidence="6">Belongs to the protein kinase superfamily.</text>
</comment>
<gene>
    <name evidence="8" type="ORF">H6P81_015422</name>
</gene>
<comment type="caution">
    <text evidence="8">The sequence shown here is derived from an EMBL/GenBank/DDBJ whole genome shotgun (WGS) entry which is preliminary data.</text>
</comment>
<dbReference type="Pfam" id="PF00069">
    <property type="entry name" value="Pkinase"/>
    <property type="match status" value="1"/>
</dbReference>
<dbReference type="InterPro" id="IPR008271">
    <property type="entry name" value="Ser/Thr_kinase_AS"/>
</dbReference>
<evidence type="ECO:0000259" key="7">
    <source>
        <dbReference type="PROSITE" id="PS50011"/>
    </source>
</evidence>
<dbReference type="PROSITE" id="PS00108">
    <property type="entry name" value="PROTEIN_KINASE_ST"/>
    <property type="match status" value="1"/>
</dbReference>
<dbReference type="SMART" id="SM00220">
    <property type="entry name" value="S_TKc"/>
    <property type="match status" value="1"/>
</dbReference>
<dbReference type="EMBL" id="JAINDJ010000006">
    <property type="protein sequence ID" value="KAG9444082.1"/>
    <property type="molecule type" value="Genomic_DNA"/>
</dbReference>
<dbReference type="InterPro" id="IPR000719">
    <property type="entry name" value="Prot_kinase_dom"/>
</dbReference>
<dbReference type="Proteomes" id="UP000825729">
    <property type="component" value="Unassembled WGS sequence"/>
</dbReference>
<dbReference type="PROSITE" id="PS50011">
    <property type="entry name" value="PROTEIN_KINASE_DOM"/>
    <property type="match status" value="1"/>
</dbReference>
<evidence type="ECO:0000256" key="6">
    <source>
        <dbReference type="RuleBase" id="RU000304"/>
    </source>
</evidence>
<dbReference type="SUPFAM" id="SSF56112">
    <property type="entry name" value="Protein kinase-like (PK-like)"/>
    <property type="match status" value="1"/>
</dbReference>
<dbReference type="PANTHER" id="PTHR46146:SF23">
    <property type="entry name" value="PROTEIN KINASE DOMAIN-CONTAINING PROTEIN"/>
    <property type="match status" value="1"/>
</dbReference>
<reference evidence="8 9" key="1">
    <citation type="submission" date="2021-07" db="EMBL/GenBank/DDBJ databases">
        <title>The Aristolochia fimbriata genome: insights into angiosperm evolution, floral development and chemical biosynthesis.</title>
        <authorList>
            <person name="Jiao Y."/>
        </authorList>
    </citation>
    <scope>NUCLEOTIDE SEQUENCE [LARGE SCALE GENOMIC DNA]</scope>
    <source>
        <strain evidence="8">IBCAS-2021</strain>
        <tissue evidence="8">Leaf</tissue>
    </source>
</reference>
<name>A0AAV7E5N9_ARIFI</name>
<keyword evidence="1" id="KW-0808">Transferase</keyword>
<keyword evidence="9" id="KW-1185">Reference proteome</keyword>
<keyword evidence="2 5" id="KW-0547">Nucleotide-binding</keyword>
<evidence type="ECO:0000313" key="8">
    <source>
        <dbReference type="EMBL" id="KAG9444082.1"/>
    </source>
</evidence>
<evidence type="ECO:0000256" key="3">
    <source>
        <dbReference type="ARBA" id="ARBA00022777"/>
    </source>
</evidence>
<dbReference type="InterPro" id="IPR017441">
    <property type="entry name" value="Protein_kinase_ATP_BS"/>
</dbReference>
<feature type="binding site" evidence="5">
    <location>
        <position position="45"/>
    </location>
    <ligand>
        <name>ATP</name>
        <dbReference type="ChEBI" id="CHEBI:30616"/>
    </ligand>
</feature>
<evidence type="ECO:0000256" key="2">
    <source>
        <dbReference type="ARBA" id="ARBA00022741"/>
    </source>
</evidence>
<evidence type="ECO:0000256" key="4">
    <source>
        <dbReference type="ARBA" id="ARBA00022840"/>
    </source>
</evidence>
<proteinExistence type="inferred from homology"/>
<dbReference type="Gene3D" id="3.30.200.20">
    <property type="entry name" value="Phosphorylase Kinase, domain 1"/>
    <property type="match status" value="1"/>
</dbReference>
<sequence>MEKTTSYREIEKATEGFSVERLIGKGSHGRVYKGVLRGGEEVAVKRLHLLGGDCSKLENEIEMLSSIQSGHVVNLLGVFRESGHKLLVMEFMPNGSMENLLHGAPEPPPWPFRAAMALQVALAIQALHEATPSPIIHRDIKSANVLIDSDCNAKLADFGLAVRAPPVLLCVRDLLRPRDRGHGSSSRGGSAFFEAAPAGTIGYIDPCYTTPGKLSTKTDIFSFGVLLLEIVSGRRAMDIALEPASIVEWALPLIEQRRMKEIYDARVALPNNMKRVASHMLRVAARCVSSREEERPSIGVIVAELTTELQRRQMFSIRDFLKRVTKRIRTKNESEGKRKEDAAGLSVFRTRCRVSDGN</sequence>